<evidence type="ECO:0000259" key="5">
    <source>
        <dbReference type="Pfam" id="PF13399"/>
    </source>
</evidence>
<dbReference type="EMBL" id="CP045921">
    <property type="protein sequence ID" value="QHN42510.1"/>
    <property type="molecule type" value="Genomic_DNA"/>
</dbReference>
<feature type="domain" description="Cell envelope-related transcriptional attenuator" evidence="4">
    <location>
        <begin position="195"/>
        <end position="369"/>
    </location>
</feature>
<evidence type="ECO:0000256" key="3">
    <source>
        <dbReference type="SAM" id="Phobius"/>
    </source>
</evidence>
<comment type="similarity">
    <text evidence="1">Belongs to the LytR/CpsA/Psr (LCP) family.</text>
</comment>
<protein>
    <recommendedName>
        <fullName evidence="8">LytR family transcriptional regulator</fullName>
    </recommendedName>
</protein>
<dbReference type="InterPro" id="IPR050922">
    <property type="entry name" value="LytR/CpsA/Psr_CW_biosynth"/>
</dbReference>
<dbReference type="InterPro" id="IPR004474">
    <property type="entry name" value="LytR_CpsA_psr"/>
</dbReference>
<dbReference type="Pfam" id="PF13399">
    <property type="entry name" value="LytR_C"/>
    <property type="match status" value="1"/>
</dbReference>
<dbReference type="PANTHER" id="PTHR33392:SF6">
    <property type="entry name" value="POLYISOPRENYL-TEICHOIC ACID--PEPTIDOGLYCAN TEICHOIC ACID TRANSFERASE TAGU"/>
    <property type="match status" value="1"/>
</dbReference>
<dbReference type="PANTHER" id="PTHR33392">
    <property type="entry name" value="POLYISOPRENYL-TEICHOIC ACID--PEPTIDOGLYCAN TEICHOIC ACID TRANSFERASE TAGU"/>
    <property type="match status" value="1"/>
</dbReference>
<dbReference type="NCBIfam" id="TIGR00350">
    <property type="entry name" value="lytR_cpsA_psr"/>
    <property type="match status" value="1"/>
</dbReference>
<name>A0A857MPB3_9BACT</name>
<dbReference type="Pfam" id="PF03816">
    <property type="entry name" value="LytR_cpsA_psr"/>
    <property type="match status" value="1"/>
</dbReference>
<evidence type="ECO:0000313" key="6">
    <source>
        <dbReference type="EMBL" id="QHN42510.1"/>
    </source>
</evidence>
<proteinExistence type="inferred from homology"/>
<keyword evidence="3" id="KW-1133">Transmembrane helix</keyword>
<accession>A0A857MPB3</accession>
<feature type="region of interest" description="Disordered" evidence="2">
    <location>
        <begin position="38"/>
        <end position="111"/>
    </location>
</feature>
<feature type="compositionally biased region" description="Basic and acidic residues" evidence="2">
    <location>
        <begin position="88"/>
        <end position="111"/>
    </location>
</feature>
<evidence type="ECO:0000313" key="7">
    <source>
        <dbReference type="Proteomes" id="UP001059824"/>
    </source>
</evidence>
<dbReference type="AlphaFoldDB" id="A0A857MPB3"/>
<keyword evidence="3" id="KW-0472">Membrane</keyword>
<feature type="domain" description="LytR/CpsA/Psr regulator C-terminal" evidence="5">
    <location>
        <begin position="471"/>
        <end position="556"/>
    </location>
</feature>
<dbReference type="InterPro" id="IPR027381">
    <property type="entry name" value="LytR/CpsA/Psr_C"/>
</dbReference>
<keyword evidence="7" id="KW-1185">Reference proteome</keyword>
<evidence type="ECO:0000256" key="2">
    <source>
        <dbReference type="SAM" id="MobiDB-lite"/>
    </source>
</evidence>
<evidence type="ECO:0000256" key="1">
    <source>
        <dbReference type="ARBA" id="ARBA00006068"/>
    </source>
</evidence>
<reference evidence="6" key="1">
    <citation type="journal article" date="2021" name="Nat. Microbiol.">
        <title>Cocultivation of an ultrasmall environmental parasitic bacterium with lytic ability against bacteria associated with wastewater foams.</title>
        <authorList>
            <person name="Batinovic S."/>
            <person name="Rose J.J.A."/>
            <person name="Ratcliffe J."/>
            <person name="Seviour R.J."/>
            <person name="Petrovski S."/>
        </authorList>
    </citation>
    <scope>NUCLEOTIDE SEQUENCE</scope>
    <source>
        <strain evidence="6">JR1</strain>
    </source>
</reference>
<dbReference type="KEGG" id="mama:GII36_01440"/>
<dbReference type="Proteomes" id="UP001059824">
    <property type="component" value="Chromosome"/>
</dbReference>
<sequence>MSARRKAMQVFLSILGFHTRGKSGIIGGEFMSKPKHSVDGFVPRNRGRTVGATPVQTPANPKLPQVKDHAPTPGIEADARPRVGVSRSEIDDSLKQIDEPERDVKGRVKKTPEQKAKRKKIIKRVLIALLIVILAVAGYVGVKAYMAGSKAFKGNIFDFVQKAPLKMDENGRSNILVVGTSEDDEGGEHPGGNLTDSIMVLSIDQNKKNAYMVSMPRDMWVKLDEACDVGYEAKINTVYMCGSENGKNEAAGMAALQKKVGEVFGMDLQYYVHVNNTVVRDAVDAVGGITVTIESEDPRGIYDPNFDWQCGHKCHMVDYKNGQVAQMDGAHALAFARARNAQGGYGLPNGNFDREKNQQKVLRAIQEKAISAGTLTNVGKVTALMDAFGNNLRTNFEVKEIRTLADLGQVVKGDKLQSISLTKEGEMVLTTGNVSGQSVVKPLDGLYDYSGVQKYIQKQINSDDVTKEAAEVAVLNGSGIAGAAQVEADKLESKGFTLGAVDNAPAGDYGKVKIYQIGDGNAATKARLQKIYGVKVTAGDPPALVGAETKFVVVVGTIAQSQSQ</sequence>
<organism evidence="6 7">
    <name type="scientific">Candidatus Mycosynbacter amalyticus</name>
    <dbReference type="NCBI Taxonomy" id="2665156"/>
    <lineage>
        <taxon>Bacteria</taxon>
        <taxon>Candidatus Saccharimonadota</taxon>
        <taxon>Candidatus Saccharimonadota incertae sedis</taxon>
        <taxon>Candidatus Mycosynbacter</taxon>
    </lineage>
</organism>
<evidence type="ECO:0008006" key="8">
    <source>
        <dbReference type="Google" id="ProtNLM"/>
    </source>
</evidence>
<keyword evidence="3" id="KW-0812">Transmembrane</keyword>
<feature type="transmembrane region" description="Helical" evidence="3">
    <location>
        <begin position="125"/>
        <end position="146"/>
    </location>
</feature>
<dbReference type="Gene3D" id="3.40.630.190">
    <property type="entry name" value="LCP protein"/>
    <property type="match status" value="1"/>
</dbReference>
<gene>
    <name evidence="6" type="ORF">GII36_01440</name>
</gene>
<evidence type="ECO:0000259" key="4">
    <source>
        <dbReference type="Pfam" id="PF03816"/>
    </source>
</evidence>
<dbReference type="Gene3D" id="3.30.70.2390">
    <property type="match status" value="1"/>
</dbReference>